<organism evidence="4 7">
    <name type="scientific">Thalassospira xiamenensis</name>
    <dbReference type="NCBI Taxonomy" id="220697"/>
    <lineage>
        <taxon>Bacteria</taxon>
        <taxon>Pseudomonadati</taxon>
        <taxon>Pseudomonadota</taxon>
        <taxon>Alphaproteobacteria</taxon>
        <taxon>Rhodospirillales</taxon>
        <taxon>Thalassospiraceae</taxon>
        <taxon>Thalassospira</taxon>
    </lineage>
</organism>
<evidence type="ECO:0000256" key="3">
    <source>
        <dbReference type="HAMAP-Rule" id="MF_00649"/>
    </source>
</evidence>
<reference evidence="4 7" key="1">
    <citation type="submission" date="2014-07" db="EMBL/GenBank/DDBJ databases">
        <title>Draft genome sequence of Thalassospira xiamenensis IB13.</title>
        <authorList>
            <person name="Lai Q."/>
            <person name="Shao Z."/>
        </authorList>
    </citation>
    <scope>NUCLEOTIDE SEQUENCE [LARGE SCALE GENOMIC DNA]</scope>
    <source>
        <strain evidence="4 7">IB13</strain>
    </source>
</reference>
<sequence>MVEKNTVKTAGSGCAMCGKPVVEKYKPFCSKRCADLDLGKWLNESYAVPVTEPPEYLEDLEDEEDFHA</sequence>
<evidence type="ECO:0000313" key="5">
    <source>
        <dbReference type="EMBL" id="SOC28230.1"/>
    </source>
</evidence>
<dbReference type="Gene3D" id="3.30.50.10">
    <property type="entry name" value="Erythroid Transcription Factor GATA-1, subunit A"/>
    <property type="match status" value="1"/>
</dbReference>
<dbReference type="RefSeq" id="WP_062953319.1">
    <property type="nucleotide sequence ID" value="NZ_JALLPZ010000002.1"/>
</dbReference>
<protein>
    <recommendedName>
        <fullName evidence="3">DNA gyrase inhibitor YacG</fullName>
    </recommendedName>
</protein>
<evidence type="ECO:0000313" key="6">
    <source>
        <dbReference type="Proteomes" id="UP000219068"/>
    </source>
</evidence>
<dbReference type="Proteomes" id="UP000219068">
    <property type="component" value="Unassembled WGS sequence"/>
</dbReference>
<feature type="binding site" evidence="3">
    <location>
        <position position="29"/>
    </location>
    <ligand>
        <name>Zn(2+)</name>
        <dbReference type="ChEBI" id="CHEBI:29105"/>
    </ligand>
</feature>
<name>A0A154KZ91_9PROT</name>
<feature type="binding site" evidence="3">
    <location>
        <position position="14"/>
    </location>
    <ligand>
        <name>Zn(2+)</name>
        <dbReference type="ChEBI" id="CHEBI:29105"/>
    </ligand>
</feature>
<reference evidence="5 6" key="2">
    <citation type="submission" date="2017-08" db="EMBL/GenBank/DDBJ databases">
        <authorList>
            <person name="de Groot N.N."/>
        </authorList>
    </citation>
    <scope>NUCLEOTIDE SEQUENCE [LARGE SCALE GENOMIC DNA]</scope>
    <source>
        <strain evidence="5 6">USBA 78</strain>
    </source>
</reference>
<accession>A0A154KZ91</accession>
<feature type="binding site" evidence="3">
    <location>
        <position position="17"/>
    </location>
    <ligand>
        <name>Zn(2+)</name>
        <dbReference type="ChEBI" id="CHEBI:29105"/>
    </ligand>
</feature>
<dbReference type="GO" id="GO:0008270">
    <property type="term" value="F:zinc ion binding"/>
    <property type="evidence" value="ECO:0007669"/>
    <property type="project" value="UniProtKB-UniRule"/>
</dbReference>
<dbReference type="Proteomes" id="UP000252266">
    <property type="component" value="Unassembled WGS sequence"/>
</dbReference>
<feature type="binding site" evidence="3">
    <location>
        <position position="33"/>
    </location>
    <ligand>
        <name>Zn(2+)</name>
        <dbReference type="ChEBI" id="CHEBI:29105"/>
    </ligand>
</feature>
<comment type="function">
    <text evidence="3">Inhibits all the catalytic activities of DNA gyrase by preventing its interaction with DNA. Acts by binding directly to the C-terminal domain of GyrB, which probably disrupts DNA binding by the gyrase.</text>
</comment>
<evidence type="ECO:0000313" key="4">
    <source>
        <dbReference type="EMBL" id="RCK52795.1"/>
    </source>
</evidence>
<evidence type="ECO:0000256" key="2">
    <source>
        <dbReference type="ARBA" id="ARBA00022833"/>
    </source>
</evidence>
<comment type="cofactor">
    <cofactor evidence="3">
        <name>Zn(2+)</name>
        <dbReference type="ChEBI" id="CHEBI:29105"/>
    </cofactor>
    <text evidence="3">Binds 1 zinc ion.</text>
</comment>
<dbReference type="EMBL" id="OBMM01000006">
    <property type="protein sequence ID" value="SOC28230.1"/>
    <property type="molecule type" value="Genomic_DNA"/>
</dbReference>
<gene>
    <name evidence="3" type="primary">yacG</name>
    <name evidence="5" type="ORF">SAMN05428964_106157</name>
    <name evidence="4" type="ORF">TH44_00755</name>
</gene>
<keyword evidence="1 3" id="KW-0479">Metal-binding</keyword>
<dbReference type="SUPFAM" id="SSF57716">
    <property type="entry name" value="Glucocorticoid receptor-like (DNA-binding domain)"/>
    <property type="match status" value="1"/>
</dbReference>
<proteinExistence type="inferred from homology"/>
<dbReference type="InterPro" id="IPR013088">
    <property type="entry name" value="Znf_NHR/GATA"/>
</dbReference>
<dbReference type="GO" id="GO:0008657">
    <property type="term" value="F:DNA topoisomerase type II (double strand cut, ATP-hydrolyzing) inhibitor activity"/>
    <property type="evidence" value="ECO:0007669"/>
    <property type="project" value="UniProtKB-UniRule"/>
</dbReference>
<comment type="similarity">
    <text evidence="3">Belongs to the DNA gyrase inhibitor YacG family.</text>
</comment>
<keyword evidence="2 3" id="KW-0862">Zinc</keyword>
<dbReference type="PANTHER" id="PTHR36150">
    <property type="entry name" value="DNA GYRASE INHIBITOR YACG"/>
    <property type="match status" value="1"/>
</dbReference>
<dbReference type="AlphaFoldDB" id="A0A154KZ91"/>
<dbReference type="PANTHER" id="PTHR36150:SF1">
    <property type="entry name" value="DNA GYRASE INHIBITOR YACG"/>
    <property type="match status" value="1"/>
</dbReference>
<dbReference type="InterPro" id="IPR005584">
    <property type="entry name" value="DNA_gyrase_inhibitor_YacG"/>
</dbReference>
<evidence type="ECO:0000313" key="7">
    <source>
        <dbReference type="Proteomes" id="UP000252266"/>
    </source>
</evidence>
<evidence type="ECO:0000256" key="1">
    <source>
        <dbReference type="ARBA" id="ARBA00022723"/>
    </source>
</evidence>
<dbReference type="Pfam" id="PF03884">
    <property type="entry name" value="YacG"/>
    <property type="match status" value="1"/>
</dbReference>
<dbReference type="EMBL" id="JPWJ01000001">
    <property type="protein sequence ID" value="RCK52795.1"/>
    <property type="molecule type" value="Genomic_DNA"/>
</dbReference>
<comment type="subunit">
    <text evidence="3">Interacts with GyrB.</text>
</comment>
<dbReference type="GO" id="GO:0006355">
    <property type="term" value="P:regulation of DNA-templated transcription"/>
    <property type="evidence" value="ECO:0007669"/>
    <property type="project" value="InterPro"/>
</dbReference>
<dbReference type="HAMAP" id="MF_00649">
    <property type="entry name" value="DNA_gyrase_inhibitor_YacG"/>
    <property type="match status" value="1"/>
</dbReference>